<dbReference type="NCBIfam" id="TIGR01697">
    <property type="entry name" value="PNPH-PUNA-XAPA"/>
    <property type="match status" value="1"/>
</dbReference>
<dbReference type="PIRSF" id="PIRSF000477">
    <property type="entry name" value="PurNPase"/>
    <property type="match status" value="1"/>
</dbReference>
<protein>
    <recommendedName>
        <fullName evidence="7">Purine nucleoside phosphorylase</fullName>
        <ecNumber evidence="7">2.4.2.1</ecNumber>
    </recommendedName>
    <alternativeName>
        <fullName evidence="7">Inosine-guanosine phosphorylase</fullName>
    </alternativeName>
</protein>
<keyword evidence="11" id="KW-1185">Reference proteome</keyword>
<dbReference type="NCBIfam" id="NF006054">
    <property type="entry name" value="PRK08202.1"/>
    <property type="match status" value="1"/>
</dbReference>
<dbReference type="CDD" id="cd09009">
    <property type="entry name" value="PNP-EcPNPII_like"/>
    <property type="match status" value="1"/>
</dbReference>
<dbReference type="HOGENOM" id="CLU_054456_1_2_1"/>
<dbReference type="GO" id="GO:0004731">
    <property type="term" value="F:purine-nucleoside phosphorylase activity"/>
    <property type="evidence" value="ECO:0000318"/>
    <property type="project" value="GO_Central"/>
</dbReference>
<evidence type="ECO:0000256" key="8">
    <source>
        <dbReference type="PIRSR" id="PIRSR000477-2"/>
    </source>
</evidence>
<feature type="binding site" evidence="8">
    <location>
        <position position="235"/>
    </location>
    <ligand>
        <name>phosphate</name>
        <dbReference type="ChEBI" id="CHEBI:43474"/>
    </ligand>
</feature>
<dbReference type="GO" id="GO:0047724">
    <property type="term" value="F:inosine nucleosidase activity"/>
    <property type="evidence" value="ECO:0007669"/>
    <property type="project" value="EnsemblFungi"/>
</dbReference>
<comment type="catalytic activity">
    <reaction evidence="1">
        <text>a purine D-ribonucleoside + phosphate = a purine nucleobase + alpha-D-ribose 1-phosphate</text>
        <dbReference type="Rhea" id="RHEA:19805"/>
        <dbReference type="ChEBI" id="CHEBI:26386"/>
        <dbReference type="ChEBI" id="CHEBI:43474"/>
        <dbReference type="ChEBI" id="CHEBI:57720"/>
        <dbReference type="ChEBI" id="CHEBI:142355"/>
        <dbReference type="EC" id="2.4.2.1"/>
    </reaction>
</comment>
<dbReference type="Proteomes" id="UP000000591">
    <property type="component" value="Chromosome III"/>
</dbReference>
<evidence type="ECO:0000256" key="4">
    <source>
        <dbReference type="ARBA" id="ARBA00022676"/>
    </source>
</evidence>
<dbReference type="STRING" id="284811.Q75BS3"/>
<dbReference type="EMBL" id="AE016816">
    <property type="protein sequence ID" value="AAS51424.1"/>
    <property type="molecule type" value="Genomic_DNA"/>
</dbReference>
<dbReference type="GO" id="GO:0005737">
    <property type="term" value="C:cytoplasm"/>
    <property type="evidence" value="ECO:0000318"/>
    <property type="project" value="GO_Central"/>
</dbReference>
<dbReference type="GO" id="GO:0006148">
    <property type="term" value="P:inosine catabolic process"/>
    <property type="evidence" value="ECO:0007669"/>
    <property type="project" value="EnsemblFungi"/>
</dbReference>
<dbReference type="FunCoup" id="Q75BS3">
    <property type="interactions" value="744"/>
</dbReference>
<dbReference type="UniPathway" id="UPA00606"/>
<comment type="pathway">
    <text evidence="2 7">Purine metabolism; purine nucleoside salvage.</text>
</comment>
<dbReference type="InParanoid" id="Q75BS3"/>
<dbReference type="GeneID" id="4619732"/>
<gene>
    <name evidence="10" type="ORF">AGOS_ACR198W</name>
</gene>
<dbReference type="FunFam" id="3.40.50.1580:FF:000004">
    <property type="entry name" value="Purine nucleoside phosphorylase"/>
    <property type="match status" value="1"/>
</dbReference>
<evidence type="ECO:0000259" key="9">
    <source>
        <dbReference type="Pfam" id="PF01048"/>
    </source>
</evidence>
<evidence type="ECO:0000313" key="10">
    <source>
        <dbReference type="EMBL" id="AAS51424.1"/>
    </source>
</evidence>
<proteinExistence type="inferred from homology"/>
<dbReference type="KEGG" id="ago:AGOS_ACR198W"/>
<feature type="binding site" evidence="8">
    <location>
        <position position="44"/>
    </location>
    <ligand>
        <name>phosphate</name>
        <dbReference type="ChEBI" id="CHEBI:43474"/>
    </ligand>
</feature>
<feature type="binding site" evidence="8">
    <location>
        <begin position="98"/>
        <end position="100"/>
    </location>
    <ligand>
        <name>phosphate</name>
        <dbReference type="ChEBI" id="CHEBI:43474"/>
    </ligand>
</feature>
<dbReference type="GO" id="GO:0034355">
    <property type="term" value="P:NAD+ biosynthetic process via the salvage pathway"/>
    <property type="evidence" value="ECO:0007669"/>
    <property type="project" value="EnsemblFungi"/>
</dbReference>
<keyword evidence="5 7" id="KW-0808">Transferase</keyword>
<dbReference type="PANTHER" id="PTHR11904:SF9">
    <property type="entry name" value="PURINE NUCLEOSIDE PHOSPHORYLASE-RELATED"/>
    <property type="match status" value="1"/>
</dbReference>
<feature type="domain" description="Nucleoside phosphorylase" evidence="9">
    <location>
        <begin position="38"/>
        <end position="305"/>
    </location>
</feature>
<dbReference type="InterPro" id="IPR000845">
    <property type="entry name" value="Nucleoside_phosphorylase_d"/>
</dbReference>
<dbReference type="GO" id="GO:0070635">
    <property type="term" value="F:nicotinamide riboside hydrolase activity"/>
    <property type="evidence" value="ECO:0007669"/>
    <property type="project" value="EnsemblFungi"/>
</dbReference>
<dbReference type="GO" id="GO:0019358">
    <property type="term" value="P:nicotinate nucleotide salvage"/>
    <property type="evidence" value="ECO:0007669"/>
    <property type="project" value="EnsemblFungi"/>
</dbReference>
<evidence type="ECO:0000313" key="11">
    <source>
        <dbReference type="Proteomes" id="UP000000591"/>
    </source>
</evidence>
<keyword evidence="4 7" id="KW-0328">Glycosyltransferase</keyword>
<sequence>MASFDINQERAVIQDAAEFLNGEITAHFGATCEFKPRVLIICGSGLGGISHVISSNPQPLSVPYSAIPGFKASTIVGHAGDLLFGFMNKTPVVLMKGRLHGYEGNTAQEITRPIRILNELGSIGVLVVTNAAGAVNPEFSACELMCINDHISFPGLCGFHPLRGPNFDETGPRFLATSDAYDLKLRQLLFSKHKELGIARRLHEGVYAHVSGPTFESRAESRLIRLVGADCVGMSTVPEVVVARHCGWRVLALSLITNCVVLSPAASALDTNPVPLDLGKAEHSEVIVNAAAASADVEQLVEAVVGAL</sequence>
<dbReference type="EC" id="2.4.2.1" evidence="7"/>
<dbReference type="InterPro" id="IPR035994">
    <property type="entry name" value="Nucleoside_phosphorylase_sf"/>
</dbReference>
<evidence type="ECO:0000256" key="7">
    <source>
        <dbReference type="PIRNR" id="PIRNR000477"/>
    </source>
</evidence>
<comment type="similarity">
    <text evidence="3 7">Belongs to the PNP/MTAP phosphorylase family.</text>
</comment>
<dbReference type="SUPFAM" id="SSF53167">
    <property type="entry name" value="Purine and uridine phosphorylases"/>
    <property type="match status" value="1"/>
</dbReference>
<dbReference type="OrthoDB" id="10261782at2759"/>
<name>Q75BS3_EREGS</name>
<evidence type="ECO:0000256" key="3">
    <source>
        <dbReference type="ARBA" id="ARBA00006751"/>
    </source>
</evidence>
<dbReference type="PANTHER" id="PTHR11904">
    <property type="entry name" value="METHYLTHIOADENOSINE/PURINE NUCLEOSIDE PHOSPHORYLASE"/>
    <property type="match status" value="1"/>
</dbReference>
<dbReference type="RefSeq" id="NP_983600.1">
    <property type="nucleotide sequence ID" value="NM_208953.1"/>
</dbReference>
<feature type="binding site" evidence="8">
    <location>
        <position position="258"/>
    </location>
    <ligand>
        <name>a purine D-ribonucleoside</name>
        <dbReference type="ChEBI" id="CHEBI:142355"/>
    </ligand>
</feature>
<feature type="binding site" evidence="8">
    <location>
        <position position="78"/>
    </location>
    <ligand>
        <name>phosphate</name>
        <dbReference type="ChEBI" id="CHEBI:43474"/>
    </ligand>
</feature>
<organism evidence="10 11">
    <name type="scientific">Eremothecium gossypii (strain ATCC 10895 / CBS 109.51 / FGSC 9923 / NRRL Y-1056)</name>
    <name type="common">Yeast</name>
    <name type="synonym">Ashbya gossypii</name>
    <dbReference type="NCBI Taxonomy" id="284811"/>
    <lineage>
        <taxon>Eukaryota</taxon>
        <taxon>Fungi</taxon>
        <taxon>Dikarya</taxon>
        <taxon>Ascomycota</taxon>
        <taxon>Saccharomycotina</taxon>
        <taxon>Saccharomycetes</taxon>
        <taxon>Saccharomycetales</taxon>
        <taxon>Saccharomycetaceae</taxon>
        <taxon>Eremothecium</taxon>
    </lineage>
</organism>
<comment type="function">
    <text evidence="6">The purine nucleoside phosphorylases catalyze the phosphorolytic breakdown of the N-glycosidic bond in the beta-(deoxy)ribonucleoside molecules, with the formation of the corresponding free purine bases and pentose-1-phosphate. Cleaves guanosine and inosine.</text>
</comment>
<reference evidence="10 11" key="1">
    <citation type="journal article" date="2004" name="Science">
        <title>The Ashbya gossypii genome as a tool for mapping the ancient Saccharomyces cerevisiae genome.</title>
        <authorList>
            <person name="Dietrich F.S."/>
            <person name="Voegeli S."/>
            <person name="Brachat S."/>
            <person name="Lerch A."/>
            <person name="Gates K."/>
            <person name="Steiner S."/>
            <person name="Mohr C."/>
            <person name="Pohlmann R."/>
            <person name="Luedi P."/>
            <person name="Choi S."/>
            <person name="Wing R.A."/>
            <person name="Flavier A."/>
            <person name="Gaffney T.D."/>
            <person name="Philippsen P."/>
        </authorList>
    </citation>
    <scope>NUCLEOTIDE SEQUENCE [LARGE SCALE GENOMIC DNA]</scope>
    <source>
        <strain evidence="11">ATCC 10895 / CBS 109.51 / FGSC 9923 / NRRL Y-1056</strain>
    </source>
</reference>
<dbReference type="eggNOG" id="KOG3984">
    <property type="taxonomic scope" value="Eukaryota"/>
</dbReference>
<evidence type="ECO:0000256" key="2">
    <source>
        <dbReference type="ARBA" id="ARBA00005058"/>
    </source>
</evidence>
<dbReference type="Gene3D" id="3.40.50.1580">
    <property type="entry name" value="Nucleoside phosphorylase domain"/>
    <property type="match status" value="1"/>
</dbReference>
<feature type="binding site" evidence="8">
    <location>
        <position position="216"/>
    </location>
    <ligand>
        <name>a purine D-ribonucleoside</name>
        <dbReference type="ChEBI" id="CHEBI:142355"/>
    </ligand>
</feature>
<evidence type="ECO:0000256" key="5">
    <source>
        <dbReference type="ARBA" id="ARBA00022679"/>
    </source>
</evidence>
<dbReference type="GO" id="GO:0046115">
    <property type="term" value="P:guanosine catabolic process"/>
    <property type="evidence" value="ECO:0007669"/>
    <property type="project" value="EnsemblFungi"/>
</dbReference>
<dbReference type="InterPro" id="IPR011268">
    <property type="entry name" value="Purine_phosphorylase"/>
</dbReference>
<dbReference type="OMA" id="EGVYAQF"/>
<accession>Q75BS3</accession>
<reference evidence="11" key="2">
    <citation type="journal article" date="2013" name="G3 (Bethesda)">
        <title>Genomes of Ashbya fungi isolated from insects reveal four mating-type loci, numerous translocations, lack of transposons, and distinct gene duplications.</title>
        <authorList>
            <person name="Dietrich F.S."/>
            <person name="Voegeli S."/>
            <person name="Kuo S."/>
            <person name="Philippsen P."/>
        </authorList>
    </citation>
    <scope>GENOME REANNOTATION</scope>
    <source>
        <strain evidence="11">ATCC 10895 / CBS 109.51 / FGSC 9923 / NRRL Y-1056</strain>
    </source>
</reference>
<evidence type="ECO:0000256" key="1">
    <source>
        <dbReference type="ARBA" id="ARBA00000755"/>
    </source>
</evidence>
<dbReference type="Pfam" id="PF01048">
    <property type="entry name" value="PNP_UDP_1"/>
    <property type="match status" value="1"/>
</dbReference>
<evidence type="ECO:0000256" key="6">
    <source>
        <dbReference type="ARBA" id="ARBA00058131"/>
    </source>
</evidence>
<dbReference type="AlphaFoldDB" id="Q75BS3"/>
<feature type="binding site" evidence="8">
    <location>
        <position position="131"/>
    </location>
    <ligand>
        <name>phosphate</name>
        <dbReference type="ChEBI" id="CHEBI:43474"/>
    </ligand>
</feature>